<name>A0A553WJE5_9SPHN</name>
<dbReference type="EMBL" id="VKKU01000001">
    <property type="protein sequence ID" value="TSB04835.1"/>
    <property type="molecule type" value="Genomic_DNA"/>
</dbReference>
<proteinExistence type="predicted"/>
<evidence type="ECO:0000313" key="2">
    <source>
        <dbReference type="Proteomes" id="UP000320160"/>
    </source>
</evidence>
<gene>
    <name evidence="1" type="ORF">FOM92_05385</name>
</gene>
<comment type="caution">
    <text evidence="1">The sequence shown here is derived from an EMBL/GenBank/DDBJ whole genome shotgun (WGS) entry which is preliminary data.</text>
</comment>
<accession>A0A553WJE5</accession>
<keyword evidence="2" id="KW-1185">Reference proteome</keyword>
<dbReference type="OrthoDB" id="7388866at2"/>
<protein>
    <recommendedName>
        <fullName evidence="3">DUF429 domain-containing protein</fullName>
    </recommendedName>
</protein>
<dbReference type="Proteomes" id="UP000320160">
    <property type="component" value="Unassembled WGS sequence"/>
</dbReference>
<evidence type="ECO:0008006" key="3">
    <source>
        <dbReference type="Google" id="ProtNLM"/>
    </source>
</evidence>
<reference evidence="1 2" key="1">
    <citation type="submission" date="2019-07" db="EMBL/GenBank/DDBJ databases">
        <authorList>
            <person name="Park M."/>
        </authorList>
    </citation>
    <scope>NUCLEOTIDE SEQUENCE [LARGE SCALE GENOMIC DNA]</scope>
    <source>
        <strain evidence="1 2">KCTC32445</strain>
    </source>
</reference>
<organism evidence="1 2">
    <name type="scientific">Sphingorhabdus contaminans</name>
    <dbReference type="NCBI Taxonomy" id="1343899"/>
    <lineage>
        <taxon>Bacteria</taxon>
        <taxon>Pseudomonadati</taxon>
        <taxon>Pseudomonadota</taxon>
        <taxon>Alphaproteobacteria</taxon>
        <taxon>Sphingomonadales</taxon>
        <taxon>Sphingomonadaceae</taxon>
        <taxon>Sphingorhabdus</taxon>
    </lineage>
</organism>
<dbReference type="AlphaFoldDB" id="A0A553WJE5"/>
<sequence>MAGETELLRSKSAAFNRTYTRFACVDWSGAKGDSHSGIALAICGKGTEAPVLIDPPGKYWSRNGVAQWLLAQDDDLLIGFDFSFAPPLVERGSYLPGENVPETAREFWKYVDSLCSDPDLGAASFLEIHHRKHFYLGAADGAKAQYMHLRRCEAHYNAQGGGKPSTVYDAVGAAQVAKASFAGMRFLHMVGSRHPVWPFDPLSEKGPQIVEIYTQIAARASGLRKGLSKIRDANGLDSALATLGCKPHRPLSRYTDHATDAILTAAWLRQNAGNTSFWTPEPLNPHIARTEGWTFGVI</sequence>
<evidence type="ECO:0000313" key="1">
    <source>
        <dbReference type="EMBL" id="TSB04835.1"/>
    </source>
</evidence>
<dbReference type="RefSeq" id="WP_143775752.1">
    <property type="nucleotide sequence ID" value="NZ_VKKU01000001.1"/>
</dbReference>